<feature type="transmembrane region" description="Helical" evidence="1">
    <location>
        <begin position="20"/>
        <end position="40"/>
    </location>
</feature>
<protein>
    <submittedName>
        <fullName evidence="2">Uncharacterized protein</fullName>
    </submittedName>
</protein>
<keyword evidence="1" id="KW-0812">Transmembrane</keyword>
<gene>
    <name evidence="2" type="ORF">EF384_06140</name>
</gene>
<dbReference type="EMBL" id="RKMG01000017">
    <property type="protein sequence ID" value="RPA60135.1"/>
    <property type="molecule type" value="Genomic_DNA"/>
</dbReference>
<reference evidence="2 3" key="1">
    <citation type="submission" date="2018-11" db="EMBL/GenBank/DDBJ databases">
        <title>Aerococcus sp. SJQ22, whole genome shotgun sequence.</title>
        <authorList>
            <person name="Sun L."/>
            <person name="Gao X."/>
            <person name="Chen W."/>
            <person name="Huang K."/>
        </authorList>
    </citation>
    <scope>NUCLEOTIDE SEQUENCE [LARGE SCALE GENOMIC DNA]</scope>
    <source>
        <strain evidence="2 3">SJQ22</strain>
    </source>
</reference>
<name>A0A3N4GD50_9LACT</name>
<keyword evidence="1" id="KW-1133">Transmembrane helix</keyword>
<dbReference type="Proteomes" id="UP000273977">
    <property type="component" value="Unassembled WGS sequence"/>
</dbReference>
<dbReference type="RefSeq" id="WP_123780293.1">
    <property type="nucleotide sequence ID" value="NZ_RKMG01000017.1"/>
</dbReference>
<accession>A0A3N4GD50</accession>
<evidence type="ECO:0000313" key="2">
    <source>
        <dbReference type="EMBL" id="RPA60135.1"/>
    </source>
</evidence>
<evidence type="ECO:0000256" key="1">
    <source>
        <dbReference type="SAM" id="Phobius"/>
    </source>
</evidence>
<dbReference type="AlphaFoldDB" id="A0A3N4GD50"/>
<evidence type="ECO:0000313" key="3">
    <source>
        <dbReference type="Proteomes" id="UP000273977"/>
    </source>
</evidence>
<dbReference type="OrthoDB" id="9847086at2"/>
<organism evidence="2 3">
    <name type="scientific">Aerococcus agrisoli</name>
    <dbReference type="NCBI Taxonomy" id="2487350"/>
    <lineage>
        <taxon>Bacteria</taxon>
        <taxon>Bacillati</taxon>
        <taxon>Bacillota</taxon>
        <taxon>Bacilli</taxon>
        <taxon>Lactobacillales</taxon>
        <taxon>Aerococcaceae</taxon>
        <taxon>Aerococcus</taxon>
    </lineage>
</organism>
<sequence>MKKRIDKYISLILSSKGGYLFGEALVAFTLFMSMVLLLLGNQTQEIQQLRYSEAKLAQTREMFQEVNARQHGISLHTGILVDFQTGKVEDMRDGQFKQIQIFNISKETLE</sequence>
<comment type="caution">
    <text evidence="2">The sequence shown here is derived from an EMBL/GenBank/DDBJ whole genome shotgun (WGS) entry which is preliminary data.</text>
</comment>
<keyword evidence="1" id="KW-0472">Membrane</keyword>
<keyword evidence="3" id="KW-1185">Reference proteome</keyword>
<proteinExistence type="predicted"/>